<accession>A0ABS6FDN1</accession>
<organism evidence="6 7">
    <name type="scientific">Dysosmobacter acutus</name>
    <dbReference type="NCBI Taxonomy" id="2841504"/>
    <lineage>
        <taxon>Bacteria</taxon>
        <taxon>Bacillati</taxon>
        <taxon>Bacillota</taxon>
        <taxon>Clostridia</taxon>
        <taxon>Eubacteriales</taxon>
        <taxon>Oscillospiraceae</taxon>
        <taxon>Dysosmobacter</taxon>
    </lineage>
</organism>
<keyword evidence="7" id="KW-1185">Reference proteome</keyword>
<comment type="caution">
    <text evidence="6">The sequence shown here is derived from an EMBL/GenBank/DDBJ whole genome shotgun (WGS) entry which is preliminary data.</text>
</comment>
<dbReference type="PANTHER" id="PTHR44688">
    <property type="entry name" value="DNA-BINDING TRANSCRIPTIONAL ACTIVATOR DEVR_DOSR"/>
    <property type="match status" value="1"/>
</dbReference>
<dbReference type="PANTHER" id="PTHR44688:SF16">
    <property type="entry name" value="DNA-BINDING TRANSCRIPTIONAL ACTIVATOR DEVR_DOSR"/>
    <property type="match status" value="1"/>
</dbReference>
<dbReference type="InterPro" id="IPR000792">
    <property type="entry name" value="Tscrpt_reg_LuxR_C"/>
</dbReference>
<evidence type="ECO:0000313" key="7">
    <source>
        <dbReference type="Proteomes" id="UP000787672"/>
    </source>
</evidence>
<sequence>MTPTEREILEALADGSSPRELSEQRNCSESTIATHRKNIYRKLGIHKVYQLKICIALLRQEREAQN</sequence>
<keyword evidence="2" id="KW-0238">DNA-binding</keyword>
<evidence type="ECO:0000259" key="5">
    <source>
        <dbReference type="PROSITE" id="PS50043"/>
    </source>
</evidence>
<dbReference type="EMBL" id="JAHLQN010000001">
    <property type="protein sequence ID" value="MBU5628168.1"/>
    <property type="molecule type" value="Genomic_DNA"/>
</dbReference>
<keyword evidence="3" id="KW-0804">Transcription</keyword>
<protein>
    <submittedName>
        <fullName evidence="6">Helix-turn-helix transcriptional regulator</fullName>
    </submittedName>
</protein>
<dbReference type="PROSITE" id="PS50043">
    <property type="entry name" value="HTH_LUXR_2"/>
    <property type="match status" value="1"/>
</dbReference>
<proteinExistence type="predicted"/>
<evidence type="ECO:0000313" key="6">
    <source>
        <dbReference type="EMBL" id="MBU5628168.1"/>
    </source>
</evidence>
<gene>
    <name evidence="6" type="ORF">KQI82_14750</name>
</gene>
<keyword evidence="1" id="KW-0805">Transcription regulation</keyword>
<reference evidence="6 7" key="1">
    <citation type="submission" date="2021-06" db="EMBL/GenBank/DDBJ databases">
        <authorList>
            <person name="Sun Q."/>
            <person name="Li D."/>
        </authorList>
    </citation>
    <scope>NUCLEOTIDE SEQUENCE [LARGE SCALE GENOMIC DNA]</scope>
    <source>
        <strain evidence="6 7">MSJ-2</strain>
    </source>
</reference>
<evidence type="ECO:0000256" key="4">
    <source>
        <dbReference type="SAM" id="MobiDB-lite"/>
    </source>
</evidence>
<feature type="region of interest" description="Disordered" evidence="4">
    <location>
        <begin position="1"/>
        <end position="28"/>
    </location>
</feature>
<evidence type="ECO:0000256" key="1">
    <source>
        <dbReference type="ARBA" id="ARBA00023015"/>
    </source>
</evidence>
<dbReference type="RefSeq" id="WP_216633447.1">
    <property type="nucleotide sequence ID" value="NZ_JAHLQN010000001.1"/>
</dbReference>
<feature type="domain" description="HTH luxR-type" evidence="5">
    <location>
        <begin position="1"/>
        <end position="59"/>
    </location>
</feature>
<dbReference type="Pfam" id="PF00196">
    <property type="entry name" value="GerE"/>
    <property type="match status" value="1"/>
</dbReference>
<evidence type="ECO:0000256" key="3">
    <source>
        <dbReference type="ARBA" id="ARBA00023163"/>
    </source>
</evidence>
<dbReference type="SMART" id="SM00421">
    <property type="entry name" value="HTH_LUXR"/>
    <property type="match status" value="1"/>
</dbReference>
<name>A0ABS6FDN1_9FIRM</name>
<dbReference type="CDD" id="cd06170">
    <property type="entry name" value="LuxR_C_like"/>
    <property type="match status" value="1"/>
</dbReference>
<dbReference type="Proteomes" id="UP000787672">
    <property type="component" value="Unassembled WGS sequence"/>
</dbReference>
<evidence type="ECO:0000256" key="2">
    <source>
        <dbReference type="ARBA" id="ARBA00023125"/>
    </source>
</evidence>